<dbReference type="EMBL" id="AUNC01000018">
    <property type="protein sequence ID" value="KEO56895.1"/>
    <property type="molecule type" value="Genomic_DNA"/>
</dbReference>
<dbReference type="Proteomes" id="UP000027463">
    <property type="component" value="Unassembled WGS sequence"/>
</dbReference>
<evidence type="ECO:0000313" key="1">
    <source>
        <dbReference type="EMBL" id="KEO56895.1"/>
    </source>
</evidence>
<accession>A0ABR4TND5</accession>
<gene>
    <name evidence="1" type="ORF">SMB34_17995</name>
</gene>
<sequence length="36" mass="4202">MGPVPAKILWRFVKTEITKTEAQKQNRPGKGHRPDW</sequence>
<reference evidence="1 2" key="1">
    <citation type="submission" date="2013-07" db="EMBL/GenBank/DDBJ databases">
        <title>Thalassospira permensis NBRC 106175 Genome Sequencing.</title>
        <authorList>
            <person name="Lai Q."/>
            <person name="Shao Z."/>
        </authorList>
    </citation>
    <scope>NUCLEOTIDE SEQUENCE [LARGE SCALE GENOMIC DNA]</scope>
    <source>
        <strain evidence="1 2">NBRC 106175</strain>
    </source>
</reference>
<comment type="caution">
    <text evidence="1">The sequence shown here is derived from an EMBL/GenBank/DDBJ whole genome shotgun (WGS) entry which is preliminary data.</text>
</comment>
<evidence type="ECO:0008006" key="3">
    <source>
        <dbReference type="Google" id="ProtNLM"/>
    </source>
</evidence>
<proteinExistence type="predicted"/>
<keyword evidence="2" id="KW-1185">Reference proteome</keyword>
<protein>
    <recommendedName>
        <fullName evidence="3">Transposase</fullName>
    </recommendedName>
</protein>
<name>A0ABR4TND5_9PROT</name>
<evidence type="ECO:0000313" key="2">
    <source>
        <dbReference type="Proteomes" id="UP000027463"/>
    </source>
</evidence>
<organism evidence="1 2">
    <name type="scientific">Thalassospira permensis NBRC 106175</name>
    <dbReference type="NCBI Taxonomy" id="1353532"/>
    <lineage>
        <taxon>Bacteria</taxon>
        <taxon>Pseudomonadati</taxon>
        <taxon>Pseudomonadota</taxon>
        <taxon>Alphaproteobacteria</taxon>
        <taxon>Rhodospirillales</taxon>
        <taxon>Thalassospiraceae</taxon>
        <taxon>Thalassospira</taxon>
    </lineage>
</organism>